<name>A0ACD5YVB7_AVESA</name>
<accession>A0ACD5YVB7</accession>
<sequence>MERCRPSAPPLASSAAPTSEKRKENVLQKKPSRLATKALAKPRQRRLISGSRCSTHHSPRPLSHAAAVSTPQTRKGMTRRSNHTATPPASASPRPPLPTPGDASAAWGPYASSRAFLSNMATIVVILACVSLLAFSLHAAARFLLRVLARRRAARALAQGQAQTPKPSPDAADAGWSLESGAGGGVELAGGWADAECPICLSELADGERVRVLPACGHGFHGACVDGWLAARASCPTCRAPSRLSRAGEP</sequence>
<protein>
    <submittedName>
        <fullName evidence="1">Uncharacterized protein</fullName>
    </submittedName>
</protein>
<organism evidence="1 2">
    <name type="scientific">Avena sativa</name>
    <name type="common">Oat</name>
    <dbReference type="NCBI Taxonomy" id="4498"/>
    <lineage>
        <taxon>Eukaryota</taxon>
        <taxon>Viridiplantae</taxon>
        <taxon>Streptophyta</taxon>
        <taxon>Embryophyta</taxon>
        <taxon>Tracheophyta</taxon>
        <taxon>Spermatophyta</taxon>
        <taxon>Magnoliopsida</taxon>
        <taxon>Liliopsida</taxon>
        <taxon>Poales</taxon>
        <taxon>Poaceae</taxon>
        <taxon>BOP clade</taxon>
        <taxon>Pooideae</taxon>
        <taxon>Poodae</taxon>
        <taxon>Poeae</taxon>
        <taxon>Poeae Chloroplast Group 1 (Aveneae type)</taxon>
        <taxon>Aveninae</taxon>
        <taxon>Avena</taxon>
    </lineage>
</organism>
<dbReference type="EnsemblPlants" id="AVESA.00010b.r2.6AG1033650.1">
    <property type="protein sequence ID" value="AVESA.00010b.r2.6AG1033650.1.CDS"/>
    <property type="gene ID" value="AVESA.00010b.r2.6AG1033650"/>
</dbReference>
<dbReference type="Proteomes" id="UP001732700">
    <property type="component" value="Chromosome 6A"/>
</dbReference>
<proteinExistence type="predicted"/>
<evidence type="ECO:0000313" key="2">
    <source>
        <dbReference type="Proteomes" id="UP001732700"/>
    </source>
</evidence>
<keyword evidence="2" id="KW-1185">Reference proteome</keyword>
<evidence type="ECO:0000313" key="1">
    <source>
        <dbReference type="EnsemblPlants" id="AVESA.00010b.r2.6AG1033650.1.CDS"/>
    </source>
</evidence>
<reference evidence="1" key="2">
    <citation type="submission" date="2025-09" db="UniProtKB">
        <authorList>
            <consortium name="EnsemblPlants"/>
        </authorList>
    </citation>
    <scope>IDENTIFICATION</scope>
</reference>
<reference evidence="1" key="1">
    <citation type="submission" date="2021-05" db="EMBL/GenBank/DDBJ databases">
        <authorList>
            <person name="Scholz U."/>
            <person name="Mascher M."/>
            <person name="Fiebig A."/>
        </authorList>
    </citation>
    <scope>NUCLEOTIDE SEQUENCE [LARGE SCALE GENOMIC DNA]</scope>
</reference>